<keyword evidence="3" id="KW-1185">Reference proteome</keyword>
<gene>
    <name evidence="2" type="ORF">BDV98DRAFT_597125</name>
</gene>
<evidence type="ECO:0000256" key="1">
    <source>
        <dbReference type="SAM" id="MobiDB-lite"/>
    </source>
</evidence>
<dbReference type="OrthoDB" id="1886636at2759"/>
<proteinExistence type="predicted"/>
<reference evidence="2 3" key="1">
    <citation type="journal article" date="2019" name="Nat. Ecol. Evol.">
        <title>Megaphylogeny resolves global patterns of mushroom evolution.</title>
        <authorList>
            <person name="Varga T."/>
            <person name="Krizsan K."/>
            <person name="Foldi C."/>
            <person name="Dima B."/>
            <person name="Sanchez-Garcia M."/>
            <person name="Sanchez-Ramirez S."/>
            <person name="Szollosi G.J."/>
            <person name="Szarkandi J.G."/>
            <person name="Papp V."/>
            <person name="Albert L."/>
            <person name="Andreopoulos W."/>
            <person name="Angelini C."/>
            <person name="Antonin V."/>
            <person name="Barry K.W."/>
            <person name="Bougher N.L."/>
            <person name="Buchanan P."/>
            <person name="Buyck B."/>
            <person name="Bense V."/>
            <person name="Catcheside P."/>
            <person name="Chovatia M."/>
            <person name="Cooper J."/>
            <person name="Damon W."/>
            <person name="Desjardin D."/>
            <person name="Finy P."/>
            <person name="Geml J."/>
            <person name="Haridas S."/>
            <person name="Hughes K."/>
            <person name="Justo A."/>
            <person name="Karasinski D."/>
            <person name="Kautmanova I."/>
            <person name="Kiss B."/>
            <person name="Kocsube S."/>
            <person name="Kotiranta H."/>
            <person name="LaButti K.M."/>
            <person name="Lechner B.E."/>
            <person name="Liimatainen K."/>
            <person name="Lipzen A."/>
            <person name="Lukacs Z."/>
            <person name="Mihaltcheva S."/>
            <person name="Morgado L.N."/>
            <person name="Niskanen T."/>
            <person name="Noordeloos M.E."/>
            <person name="Ohm R.A."/>
            <person name="Ortiz-Santana B."/>
            <person name="Ovrebo C."/>
            <person name="Racz N."/>
            <person name="Riley R."/>
            <person name="Savchenko A."/>
            <person name="Shiryaev A."/>
            <person name="Soop K."/>
            <person name="Spirin V."/>
            <person name="Szebenyi C."/>
            <person name="Tomsovsky M."/>
            <person name="Tulloss R.E."/>
            <person name="Uehling J."/>
            <person name="Grigoriev I.V."/>
            <person name="Vagvolgyi C."/>
            <person name="Papp T."/>
            <person name="Martin F.M."/>
            <person name="Miettinen O."/>
            <person name="Hibbett D.S."/>
            <person name="Nagy L.G."/>
        </authorList>
    </citation>
    <scope>NUCLEOTIDE SEQUENCE [LARGE SCALE GENOMIC DNA]</scope>
    <source>
        <strain evidence="2 3">CBS 309.79</strain>
    </source>
</reference>
<accession>A0A5C3Q468</accession>
<evidence type="ECO:0000313" key="2">
    <source>
        <dbReference type="EMBL" id="TFK96864.1"/>
    </source>
</evidence>
<dbReference type="Proteomes" id="UP000305067">
    <property type="component" value="Unassembled WGS sequence"/>
</dbReference>
<feature type="compositionally biased region" description="Polar residues" evidence="1">
    <location>
        <begin position="18"/>
        <end position="36"/>
    </location>
</feature>
<evidence type="ECO:0000313" key="3">
    <source>
        <dbReference type="Proteomes" id="UP000305067"/>
    </source>
</evidence>
<sequence length="204" mass="23144">MESKNAYEASHNAFSGFDTPSTTGTHPADITKNNELYNSDTKNLPVAPAIQPDHWPHPKRGSFDYNKLSGSYPLYWPSKEKFELWKRQQEQEKCIELCLCHTRTPQDSSDCQWMTGITYVCSRQHTGGIKKPHPGHWSKQQKRTPAIRGKFLDEQTHATGKANIVYTRLSKTVKQSVRDKLIAGLSVGTVLKKLRADQFSKANI</sequence>
<dbReference type="EMBL" id="ML178853">
    <property type="protein sequence ID" value="TFK96864.1"/>
    <property type="molecule type" value="Genomic_DNA"/>
</dbReference>
<feature type="region of interest" description="Disordered" evidence="1">
    <location>
        <begin position="1"/>
        <end position="36"/>
    </location>
</feature>
<name>A0A5C3Q468_9AGAR</name>
<organism evidence="2 3">
    <name type="scientific">Pterulicium gracile</name>
    <dbReference type="NCBI Taxonomy" id="1884261"/>
    <lineage>
        <taxon>Eukaryota</taxon>
        <taxon>Fungi</taxon>
        <taxon>Dikarya</taxon>
        <taxon>Basidiomycota</taxon>
        <taxon>Agaricomycotina</taxon>
        <taxon>Agaricomycetes</taxon>
        <taxon>Agaricomycetidae</taxon>
        <taxon>Agaricales</taxon>
        <taxon>Pleurotineae</taxon>
        <taxon>Pterulaceae</taxon>
        <taxon>Pterulicium</taxon>
    </lineage>
</organism>
<dbReference type="AlphaFoldDB" id="A0A5C3Q468"/>
<protein>
    <submittedName>
        <fullName evidence="2">Uncharacterized protein</fullName>
    </submittedName>
</protein>